<dbReference type="STRING" id="479434.Sthe_1699"/>
<feature type="compositionally biased region" description="Pro residues" evidence="1">
    <location>
        <begin position="79"/>
        <end position="91"/>
    </location>
</feature>
<dbReference type="AlphaFoldDB" id="D1C4G6"/>
<evidence type="ECO:0000259" key="2">
    <source>
        <dbReference type="SMART" id="SM00894"/>
    </source>
</evidence>
<dbReference type="InParanoid" id="D1C4G6"/>
<organism evidence="3 4">
    <name type="scientific">Sphaerobacter thermophilus (strain ATCC 49802 / DSM 20745 / KCCM 41009 / NCIMB 13125 / S 6022)</name>
    <dbReference type="NCBI Taxonomy" id="479434"/>
    <lineage>
        <taxon>Bacteria</taxon>
        <taxon>Pseudomonadati</taxon>
        <taxon>Thermomicrobiota</taxon>
        <taxon>Thermomicrobia</taxon>
        <taxon>Sphaerobacterales</taxon>
        <taxon>Sphaerobacterineae</taxon>
        <taxon>Sphaerobacteraceae</taxon>
        <taxon>Sphaerobacter</taxon>
    </lineage>
</organism>
<dbReference type="Proteomes" id="UP000002027">
    <property type="component" value="Chromosome 1"/>
</dbReference>
<dbReference type="RefSeq" id="WP_012872180.1">
    <property type="nucleotide sequence ID" value="NC_013523.1"/>
</dbReference>
<feature type="domain" description="Excalibur calcium-binding" evidence="2">
    <location>
        <begin position="28"/>
        <end position="65"/>
    </location>
</feature>
<dbReference type="SMART" id="SM00894">
    <property type="entry name" value="Excalibur"/>
    <property type="match status" value="1"/>
</dbReference>
<gene>
    <name evidence="3" type="ordered locus">Sthe_1699</name>
</gene>
<evidence type="ECO:0000313" key="4">
    <source>
        <dbReference type="Proteomes" id="UP000002027"/>
    </source>
</evidence>
<dbReference type="Pfam" id="PF05901">
    <property type="entry name" value="Excalibur"/>
    <property type="match status" value="1"/>
</dbReference>
<reference evidence="3 4" key="2">
    <citation type="journal article" date="2010" name="Stand. Genomic Sci.">
        <title>Complete genome sequence of Desulfohalobium retbaense type strain (HR(100)).</title>
        <authorList>
            <person name="Spring S."/>
            <person name="Nolan M."/>
            <person name="Lapidus A."/>
            <person name="Glavina Del Rio T."/>
            <person name="Copeland A."/>
            <person name="Tice H."/>
            <person name="Cheng J.F."/>
            <person name="Lucas S."/>
            <person name="Land M."/>
            <person name="Chen F."/>
            <person name="Bruce D."/>
            <person name="Goodwin L."/>
            <person name="Pitluck S."/>
            <person name="Ivanova N."/>
            <person name="Mavromatis K."/>
            <person name="Mikhailova N."/>
            <person name="Pati A."/>
            <person name="Chen A."/>
            <person name="Palaniappan K."/>
            <person name="Hauser L."/>
            <person name="Chang Y.J."/>
            <person name="Jeffries C.D."/>
            <person name="Munk C."/>
            <person name="Kiss H."/>
            <person name="Chain P."/>
            <person name="Han C."/>
            <person name="Brettin T."/>
            <person name="Detter J.C."/>
            <person name="Schuler E."/>
            <person name="Goker M."/>
            <person name="Rohde M."/>
            <person name="Bristow J."/>
            <person name="Eisen J.A."/>
            <person name="Markowitz V."/>
            <person name="Hugenholtz P."/>
            <person name="Kyrpides N.C."/>
            <person name="Klenk H.P."/>
        </authorList>
    </citation>
    <scope>NUCLEOTIDE SEQUENCE [LARGE SCALE GENOMIC DNA]</scope>
    <source>
        <strain evidence="4">ATCC 49802 / DSM 20745 / S 6022</strain>
    </source>
</reference>
<name>D1C4G6_SPHTD</name>
<dbReference type="InterPro" id="IPR008613">
    <property type="entry name" value="Excalibur_Ca-bd_domain"/>
</dbReference>
<protein>
    <submittedName>
        <fullName evidence="3">Excalibur domain protein</fullName>
    </submittedName>
</protein>
<dbReference type="EMBL" id="CP001823">
    <property type="protein sequence ID" value="ACZ39133.1"/>
    <property type="molecule type" value="Genomic_DNA"/>
</dbReference>
<evidence type="ECO:0000313" key="3">
    <source>
        <dbReference type="EMBL" id="ACZ39133.1"/>
    </source>
</evidence>
<proteinExistence type="predicted"/>
<evidence type="ECO:0000256" key="1">
    <source>
        <dbReference type="SAM" id="MobiDB-lite"/>
    </source>
</evidence>
<keyword evidence="4" id="KW-1185">Reference proteome</keyword>
<sequence length="273" mass="30646">MRRLLVMVLIIGVMVLAPGVGAQQFDLLRVTCSDFPSQAAAQAAYRADPIGLSNLDQDKDGIACESNPGPYDYRRPGEAPAPQPPAPPAPKPEPEPHCTFYAETGHSLCGGFRAYWRQFGGLAVYGFPITDEFVDPATGRVTQWFERARFEWHPGTWPERFDVQLGLLGNELTVDRRGEEPFAPAQAIEGCIYFEATGHNLCGGFRAYWEQFGGLAVYGMPISEEFREVNPDTGVEYTVQYFERQRFEWHPGEWPERYDVMLGRLGAELFIAE</sequence>
<feature type="region of interest" description="Disordered" evidence="1">
    <location>
        <begin position="56"/>
        <end position="97"/>
    </location>
</feature>
<dbReference type="eggNOG" id="COG5479">
    <property type="taxonomic scope" value="Bacteria"/>
</dbReference>
<dbReference type="HOGENOM" id="CLU_1019050_0_0_0"/>
<accession>D1C4G6</accession>
<reference evidence="4" key="1">
    <citation type="submission" date="2009-11" db="EMBL/GenBank/DDBJ databases">
        <title>The complete chromosome 1 of Sphaerobacter thermophilus DSM 20745.</title>
        <authorList>
            <person name="Lucas S."/>
            <person name="Copeland A."/>
            <person name="Lapidus A."/>
            <person name="Glavina del Rio T."/>
            <person name="Dalin E."/>
            <person name="Tice H."/>
            <person name="Bruce D."/>
            <person name="Goodwin L."/>
            <person name="Pitluck S."/>
            <person name="Kyrpides N."/>
            <person name="Mavromatis K."/>
            <person name="Ivanova N."/>
            <person name="Mikhailova N."/>
            <person name="LaButti K.M."/>
            <person name="Clum A."/>
            <person name="Sun H.I."/>
            <person name="Brettin T."/>
            <person name="Detter J.C."/>
            <person name="Han C."/>
            <person name="Larimer F."/>
            <person name="Land M."/>
            <person name="Hauser L."/>
            <person name="Markowitz V."/>
            <person name="Cheng J.F."/>
            <person name="Hugenholtz P."/>
            <person name="Woyke T."/>
            <person name="Wu D."/>
            <person name="Steenblock K."/>
            <person name="Schneider S."/>
            <person name="Pukall R."/>
            <person name="Goeker M."/>
            <person name="Klenk H.P."/>
            <person name="Eisen J.A."/>
        </authorList>
    </citation>
    <scope>NUCLEOTIDE SEQUENCE [LARGE SCALE GENOMIC DNA]</scope>
    <source>
        <strain evidence="4">ATCC 49802 / DSM 20745 / S 6022</strain>
    </source>
</reference>
<dbReference type="KEGG" id="sti:Sthe_1699"/>